<dbReference type="InterPro" id="IPR029753">
    <property type="entry name" value="D-isomer_DH_CS"/>
</dbReference>
<dbReference type="PROSITE" id="PS00065">
    <property type="entry name" value="D_2_HYDROXYACID_DH_1"/>
    <property type="match status" value="1"/>
</dbReference>
<dbReference type="Pfam" id="PF00389">
    <property type="entry name" value="2-Hacid_dh"/>
    <property type="match status" value="1"/>
</dbReference>
<dbReference type="PANTHER" id="PTHR43761:SF1">
    <property type="entry name" value="D-ISOMER SPECIFIC 2-HYDROXYACID DEHYDROGENASE CATALYTIC DOMAIN-CONTAINING PROTEIN-RELATED"/>
    <property type="match status" value="1"/>
</dbReference>
<comment type="similarity">
    <text evidence="1 4">Belongs to the D-isomer specific 2-hydroxyacid dehydrogenase family.</text>
</comment>
<dbReference type="STRING" id="655353.SAMN04488056_1067"/>
<gene>
    <name evidence="7" type="ORF">SAMN04488056_1067</name>
</gene>
<dbReference type="GO" id="GO:0003714">
    <property type="term" value="F:transcription corepressor activity"/>
    <property type="evidence" value="ECO:0007669"/>
    <property type="project" value="InterPro"/>
</dbReference>
<sequence>MKVIVSDCDHESMQIEKDVLAEAGLDFTHMAARTEDEVIAQCKGGNIILNQYGKFDDRVFTALPEVKQIVRYGVGVDNVDLEAATRHGVQVCNVPDYGMHEVSDHALALMMALIRKIPATVSHTRNREWDFRKMAPIRRISEMTVGVLGVGRIGGLFAKKALPLCKEVLVHDLNRTDLETKIPGVKQVSLEELLSKSDVVSVHCPLSDETRNLIDADKLKSMKQGAILINTARGGIIDEEALAVQLEAGALGGAGLDCISAEPIDKTSRLLDMDNVFITPHMAYYSEESSAELKRKVAEEAVRFAKGEPVHYPVNQL</sequence>
<evidence type="ECO:0000313" key="7">
    <source>
        <dbReference type="EMBL" id="SFO42847.1"/>
    </source>
</evidence>
<feature type="domain" description="D-isomer specific 2-hydroxyacid dehydrogenase NAD-binding" evidence="6">
    <location>
        <begin position="107"/>
        <end position="283"/>
    </location>
</feature>
<protein>
    <submittedName>
        <fullName evidence="7">D-3-phosphoglycerate dehydrogenase</fullName>
    </submittedName>
</protein>
<organism evidence="7 8">
    <name type="scientific">Cohaesibacter marisflavi</name>
    <dbReference type="NCBI Taxonomy" id="655353"/>
    <lineage>
        <taxon>Bacteria</taxon>
        <taxon>Pseudomonadati</taxon>
        <taxon>Pseudomonadota</taxon>
        <taxon>Alphaproteobacteria</taxon>
        <taxon>Hyphomicrobiales</taxon>
        <taxon>Cohaesibacteraceae</taxon>
    </lineage>
</organism>
<dbReference type="InterPro" id="IPR006140">
    <property type="entry name" value="D-isomer_DH_NAD-bd"/>
</dbReference>
<evidence type="ECO:0000256" key="4">
    <source>
        <dbReference type="RuleBase" id="RU003719"/>
    </source>
</evidence>
<proteinExistence type="inferred from homology"/>
<dbReference type="GO" id="GO:0016616">
    <property type="term" value="F:oxidoreductase activity, acting on the CH-OH group of donors, NAD or NADP as acceptor"/>
    <property type="evidence" value="ECO:0007669"/>
    <property type="project" value="InterPro"/>
</dbReference>
<evidence type="ECO:0000313" key="8">
    <source>
        <dbReference type="Proteomes" id="UP000199236"/>
    </source>
</evidence>
<dbReference type="Proteomes" id="UP000199236">
    <property type="component" value="Unassembled WGS sequence"/>
</dbReference>
<dbReference type="CDD" id="cd05299">
    <property type="entry name" value="CtBP_dh"/>
    <property type="match status" value="1"/>
</dbReference>
<evidence type="ECO:0000256" key="3">
    <source>
        <dbReference type="ARBA" id="ARBA00023027"/>
    </source>
</evidence>
<dbReference type="GO" id="GO:0051287">
    <property type="term" value="F:NAD binding"/>
    <property type="evidence" value="ECO:0007669"/>
    <property type="project" value="InterPro"/>
</dbReference>
<dbReference type="RefSeq" id="WP_090072740.1">
    <property type="nucleotide sequence ID" value="NZ_FOVR01000006.1"/>
</dbReference>
<accession>A0A1I5H3R4</accession>
<dbReference type="Pfam" id="PF02826">
    <property type="entry name" value="2-Hacid_dh_C"/>
    <property type="match status" value="1"/>
</dbReference>
<dbReference type="SUPFAM" id="SSF52283">
    <property type="entry name" value="Formate/glycerate dehydrogenase catalytic domain-like"/>
    <property type="match status" value="1"/>
</dbReference>
<dbReference type="EMBL" id="FOVR01000006">
    <property type="protein sequence ID" value="SFO42847.1"/>
    <property type="molecule type" value="Genomic_DNA"/>
</dbReference>
<dbReference type="SUPFAM" id="SSF51735">
    <property type="entry name" value="NAD(P)-binding Rossmann-fold domains"/>
    <property type="match status" value="1"/>
</dbReference>
<dbReference type="InterPro" id="IPR036291">
    <property type="entry name" value="NAD(P)-bd_dom_sf"/>
</dbReference>
<evidence type="ECO:0000256" key="1">
    <source>
        <dbReference type="ARBA" id="ARBA00005854"/>
    </source>
</evidence>
<dbReference type="OrthoDB" id="9793626at2"/>
<feature type="domain" description="D-isomer specific 2-hydroxyacid dehydrogenase catalytic" evidence="5">
    <location>
        <begin position="10"/>
        <end position="315"/>
    </location>
</feature>
<dbReference type="FunFam" id="3.40.50.720:FF:000203">
    <property type="entry name" value="D-3-phosphoglycerate dehydrogenase (SerA)"/>
    <property type="match status" value="1"/>
</dbReference>
<evidence type="ECO:0000259" key="6">
    <source>
        <dbReference type="Pfam" id="PF02826"/>
    </source>
</evidence>
<dbReference type="Gene3D" id="3.40.50.720">
    <property type="entry name" value="NAD(P)-binding Rossmann-like Domain"/>
    <property type="match status" value="2"/>
</dbReference>
<evidence type="ECO:0000259" key="5">
    <source>
        <dbReference type="Pfam" id="PF00389"/>
    </source>
</evidence>
<dbReference type="InterPro" id="IPR043322">
    <property type="entry name" value="CtBP"/>
</dbReference>
<dbReference type="AlphaFoldDB" id="A0A1I5H3R4"/>
<keyword evidence="3" id="KW-0520">NAD</keyword>
<keyword evidence="2 4" id="KW-0560">Oxidoreductase</keyword>
<dbReference type="InterPro" id="IPR050418">
    <property type="entry name" value="D-iso_2-hydroxyacid_DH_PdxB"/>
</dbReference>
<dbReference type="InterPro" id="IPR006139">
    <property type="entry name" value="D-isomer_2_OHA_DH_cat_dom"/>
</dbReference>
<reference evidence="7 8" key="1">
    <citation type="submission" date="2016-10" db="EMBL/GenBank/DDBJ databases">
        <authorList>
            <person name="de Groot N.N."/>
        </authorList>
    </citation>
    <scope>NUCLEOTIDE SEQUENCE [LARGE SCALE GENOMIC DNA]</scope>
    <source>
        <strain evidence="7 8">CGMCC 1.9157</strain>
    </source>
</reference>
<dbReference type="PROSITE" id="PS00671">
    <property type="entry name" value="D_2_HYDROXYACID_DH_3"/>
    <property type="match status" value="1"/>
</dbReference>
<dbReference type="InterPro" id="IPR029752">
    <property type="entry name" value="D-isomer_DH_CS1"/>
</dbReference>
<evidence type="ECO:0000256" key="2">
    <source>
        <dbReference type="ARBA" id="ARBA00023002"/>
    </source>
</evidence>
<keyword evidence="8" id="KW-1185">Reference proteome</keyword>
<dbReference type="PROSITE" id="PS00670">
    <property type="entry name" value="D_2_HYDROXYACID_DH_2"/>
    <property type="match status" value="1"/>
</dbReference>
<dbReference type="PANTHER" id="PTHR43761">
    <property type="entry name" value="D-ISOMER SPECIFIC 2-HYDROXYACID DEHYDROGENASE FAMILY PROTEIN (AFU_ORTHOLOGUE AFUA_1G13630)"/>
    <property type="match status" value="1"/>
</dbReference>
<name>A0A1I5H3R4_9HYPH</name>